<protein>
    <recommendedName>
        <fullName evidence="1">FAR1 domain-containing protein</fullName>
    </recommendedName>
</protein>
<reference evidence="2 3" key="1">
    <citation type="submission" date="2019-01" db="EMBL/GenBank/DDBJ databases">
        <title>Sequencing of cultivated peanut Arachis hypogaea provides insights into genome evolution and oil improvement.</title>
        <authorList>
            <person name="Chen X."/>
        </authorList>
    </citation>
    <scope>NUCLEOTIDE SEQUENCE [LARGE SCALE GENOMIC DNA]</scope>
    <source>
        <strain evidence="3">cv. Fuhuasheng</strain>
        <tissue evidence="2">Leaves</tissue>
    </source>
</reference>
<evidence type="ECO:0000313" key="2">
    <source>
        <dbReference type="EMBL" id="RYQ98751.1"/>
    </source>
</evidence>
<proteinExistence type="predicted"/>
<dbReference type="EMBL" id="SDMP01000017">
    <property type="protein sequence ID" value="RYQ98751.1"/>
    <property type="molecule type" value="Genomic_DNA"/>
</dbReference>
<dbReference type="AlphaFoldDB" id="A0A444Y9W4"/>
<dbReference type="PANTHER" id="PTHR46328">
    <property type="entry name" value="FAR-RED IMPAIRED RESPONSIVE (FAR1) FAMILY PROTEIN-RELATED"/>
    <property type="match status" value="1"/>
</dbReference>
<dbReference type="STRING" id="3818.A0A444Y9W4"/>
<sequence length="193" mass="22020">MTSSSSKAEDPWKWNVAMVEKFSQAQTDYADEGEALFDLGTDGEVVVGDLECDNLGGGASVGYIDMGGLRSEDVLLMEFNTPEEARGFYNKYSCIKGFATRQGKKVRNIVGDIVRYTFVCNREGFKEKKWLENTDRKREHKVVTRCGCMAEMRIKRKDGSGKWYVLLFIDEHNHELLPGKFVDFLRSQENFRG</sequence>
<dbReference type="InterPro" id="IPR004330">
    <property type="entry name" value="FAR1_DNA_bnd_dom"/>
</dbReference>
<comment type="caution">
    <text evidence="2">The sequence shown here is derived from an EMBL/GenBank/DDBJ whole genome shotgun (WGS) entry which is preliminary data.</text>
</comment>
<organism evidence="2 3">
    <name type="scientific">Arachis hypogaea</name>
    <name type="common">Peanut</name>
    <dbReference type="NCBI Taxonomy" id="3818"/>
    <lineage>
        <taxon>Eukaryota</taxon>
        <taxon>Viridiplantae</taxon>
        <taxon>Streptophyta</taxon>
        <taxon>Embryophyta</taxon>
        <taxon>Tracheophyta</taxon>
        <taxon>Spermatophyta</taxon>
        <taxon>Magnoliopsida</taxon>
        <taxon>eudicotyledons</taxon>
        <taxon>Gunneridae</taxon>
        <taxon>Pentapetalae</taxon>
        <taxon>rosids</taxon>
        <taxon>fabids</taxon>
        <taxon>Fabales</taxon>
        <taxon>Fabaceae</taxon>
        <taxon>Papilionoideae</taxon>
        <taxon>50 kb inversion clade</taxon>
        <taxon>dalbergioids sensu lato</taxon>
        <taxon>Dalbergieae</taxon>
        <taxon>Pterocarpus clade</taxon>
        <taxon>Arachis</taxon>
    </lineage>
</organism>
<feature type="domain" description="FAR1" evidence="1">
    <location>
        <begin position="88"/>
        <end position="178"/>
    </location>
</feature>
<name>A0A444Y9W4_ARAHY</name>
<dbReference type="PANTHER" id="PTHR46328:SF27">
    <property type="entry name" value="OS12G0287500 PROTEIN"/>
    <property type="match status" value="1"/>
</dbReference>
<dbReference type="Proteomes" id="UP000289738">
    <property type="component" value="Chromosome B07"/>
</dbReference>
<keyword evidence="3" id="KW-1185">Reference proteome</keyword>
<dbReference type="Pfam" id="PF03101">
    <property type="entry name" value="FAR1"/>
    <property type="match status" value="1"/>
</dbReference>
<gene>
    <name evidence="2" type="ORF">Ahy_B07g086529</name>
</gene>
<accession>A0A444Y9W4</accession>
<evidence type="ECO:0000259" key="1">
    <source>
        <dbReference type="Pfam" id="PF03101"/>
    </source>
</evidence>
<evidence type="ECO:0000313" key="3">
    <source>
        <dbReference type="Proteomes" id="UP000289738"/>
    </source>
</evidence>